<keyword evidence="3" id="KW-1185">Reference proteome</keyword>
<dbReference type="Gene3D" id="3.40.50.1010">
    <property type="entry name" value="5'-nuclease"/>
    <property type="match status" value="1"/>
</dbReference>
<dbReference type="Pfam" id="PF01850">
    <property type="entry name" value="PIN"/>
    <property type="match status" value="1"/>
</dbReference>
<accession>A0ABP8NP90</accession>
<dbReference type="InterPro" id="IPR002716">
    <property type="entry name" value="PIN_dom"/>
</dbReference>
<reference evidence="3" key="1">
    <citation type="journal article" date="2019" name="Int. J. Syst. Evol. Microbiol.">
        <title>The Global Catalogue of Microorganisms (GCM) 10K type strain sequencing project: providing services to taxonomists for standard genome sequencing and annotation.</title>
        <authorList>
            <consortium name="The Broad Institute Genomics Platform"/>
            <consortium name="The Broad Institute Genome Sequencing Center for Infectious Disease"/>
            <person name="Wu L."/>
            <person name="Ma J."/>
        </authorList>
    </citation>
    <scope>NUCLEOTIDE SEQUENCE [LARGE SCALE GENOMIC DNA]</scope>
    <source>
        <strain evidence="3">JCM 17759</strain>
    </source>
</reference>
<dbReference type="EMBL" id="BAABGA010000099">
    <property type="protein sequence ID" value="GAA4468590.1"/>
    <property type="molecule type" value="Genomic_DNA"/>
</dbReference>
<evidence type="ECO:0000259" key="1">
    <source>
        <dbReference type="Pfam" id="PF01850"/>
    </source>
</evidence>
<protein>
    <recommendedName>
        <fullName evidence="1">PIN domain-containing protein</fullName>
    </recommendedName>
</protein>
<proteinExistence type="predicted"/>
<evidence type="ECO:0000313" key="3">
    <source>
        <dbReference type="Proteomes" id="UP001500840"/>
    </source>
</evidence>
<feature type="domain" description="PIN" evidence="1">
    <location>
        <begin position="9"/>
        <end position="130"/>
    </location>
</feature>
<evidence type="ECO:0000313" key="2">
    <source>
        <dbReference type="EMBL" id="GAA4468590.1"/>
    </source>
</evidence>
<dbReference type="InterPro" id="IPR029060">
    <property type="entry name" value="PIN-like_dom_sf"/>
</dbReference>
<dbReference type="Proteomes" id="UP001500840">
    <property type="component" value="Unassembled WGS sequence"/>
</dbReference>
<dbReference type="RefSeq" id="WP_345327334.1">
    <property type="nucleotide sequence ID" value="NZ_BAABGA010000099.1"/>
</dbReference>
<name>A0ABP8NP90_9BACT</name>
<organism evidence="2 3">
    <name type="scientific">Novipirellula rosea</name>
    <dbReference type="NCBI Taxonomy" id="1031540"/>
    <lineage>
        <taxon>Bacteria</taxon>
        <taxon>Pseudomonadati</taxon>
        <taxon>Planctomycetota</taxon>
        <taxon>Planctomycetia</taxon>
        <taxon>Pirellulales</taxon>
        <taxon>Pirellulaceae</taxon>
        <taxon>Novipirellula</taxon>
    </lineage>
</organism>
<dbReference type="SUPFAM" id="SSF88723">
    <property type="entry name" value="PIN domain-like"/>
    <property type="match status" value="1"/>
</dbReference>
<sequence>MTLSPNDIVVLDSNVLIHWARQDRTGQHLLSTYALDQRLDRPLVPTTVEGEVRGLAKHSGWGKAKTEKLDDIFNELVRIEAGLPQVIDAYAELYYLGRRGGHNTGQNDLWIAAATKAVSGVLITCDNDFNWMHPNTVRVEHVAPQ</sequence>
<comment type="caution">
    <text evidence="2">The sequence shown here is derived from an EMBL/GenBank/DDBJ whole genome shotgun (WGS) entry which is preliminary data.</text>
</comment>
<gene>
    <name evidence="2" type="ORF">GCM10023156_59750</name>
</gene>